<dbReference type="Gene3D" id="1.10.10.10">
    <property type="entry name" value="Winged helix-like DNA-binding domain superfamily/Winged helix DNA-binding domain"/>
    <property type="match status" value="1"/>
</dbReference>
<comment type="caution">
    <text evidence="1">The sequence shown here is derived from an EMBL/GenBank/DDBJ whole genome shotgun (WGS) entry which is preliminary data.</text>
</comment>
<evidence type="ECO:0000313" key="1">
    <source>
        <dbReference type="EMBL" id="PWC10683.1"/>
    </source>
</evidence>
<evidence type="ECO:0008006" key="3">
    <source>
        <dbReference type="Google" id="ProtNLM"/>
    </source>
</evidence>
<dbReference type="RefSeq" id="WP_109055429.1">
    <property type="nucleotide sequence ID" value="NZ_QDKJ01000013.1"/>
</dbReference>
<proteinExistence type="predicted"/>
<dbReference type="Proteomes" id="UP000245138">
    <property type="component" value="Unassembled WGS sequence"/>
</dbReference>
<name>A0A2U1TMN7_9GAMM</name>
<accession>A0A2U1TMN7</accession>
<organism evidence="1 2">
    <name type="scientific">Brenneria roseae subsp. americana</name>
    <dbReference type="NCBI Taxonomy" id="1508507"/>
    <lineage>
        <taxon>Bacteria</taxon>
        <taxon>Pseudomonadati</taxon>
        <taxon>Pseudomonadota</taxon>
        <taxon>Gammaproteobacteria</taxon>
        <taxon>Enterobacterales</taxon>
        <taxon>Pectobacteriaceae</taxon>
        <taxon>Brenneria</taxon>
    </lineage>
</organism>
<reference evidence="1 2" key="1">
    <citation type="submission" date="2018-04" db="EMBL/GenBank/DDBJ databases">
        <title>Brenneria corticis sp.nov.</title>
        <authorList>
            <person name="Li Y."/>
        </authorList>
    </citation>
    <scope>NUCLEOTIDE SEQUENCE [LARGE SCALE GENOMIC DNA]</scope>
    <source>
        <strain evidence="1 2">LMG 27715</strain>
    </source>
</reference>
<dbReference type="InterPro" id="IPR036390">
    <property type="entry name" value="WH_DNA-bd_sf"/>
</dbReference>
<dbReference type="OrthoDB" id="6423124at2"/>
<evidence type="ECO:0000313" key="2">
    <source>
        <dbReference type="Proteomes" id="UP000245138"/>
    </source>
</evidence>
<sequence>MTKKTKLTPKQRVARYLRRRDGLTKAELSRALNMHITVTADALFRLKNEGVIKINRDGNQYRYYLTDNPEHEFGVHRLQAKFNQLLAEVRA</sequence>
<gene>
    <name evidence="1" type="ORF">B4923_16325</name>
</gene>
<dbReference type="AlphaFoldDB" id="A0A2U1TMN7"/>
<dbReference type="SUPFAM" id="SSF46785">
    <property type="entry name" value="Winged helix' DNA-binding domain"/>
    <property type="match status" value="1"/>
</dbReference>
<dbReference type="EMBL" id="QDKJ01000013">
    <property type="protein sequence ID" value="PWC10683.1"/>
    <property type="molecule type" value="Genomic_DNA"/>
</dbReference>
<dbReference type="InterPro" id="IPR036388">
    <property type="entry name" value="WH-like_DNA-bd_sf"/>
</dbReference>
<protein>
    <recommendedName>
        <fullName evidence="3">MarR family transcriptional regulator</fullName>
    </recommendedName>
</protein>
<keyword evidence="2" id="KW-1185">Reference proteome</keyword>